<accession>A0A3N4HS94</accession>
<evidence type="ECO:0000256" key="1">
    <source>
        <dbReference type="SAM" id="MobiDB-lite"/>
    </source>
</evidence>
<dbReference type="EMBL" id="ML119739">
    <property type="protein sequence ID" value="RPA76692.1"/>
    <property type="molecule type" value="Genomic_DNA"/>
</dbReference>
<evidence type="ECO:0000313" key="3">
    <source>
        <dbReference type="Proteomes" id="UP000275078"/>
    </source>
</evidence>
<dbReference type="Proteomes" id="UP000275078">
    <property type="component" value="Unassembled WGS sequence"/>
</dbReference>
<keyword evidence="3" id="KW-1185">Reference proteome</keyword>
<feature type="compositionally biased region" description="Polar residues" evidence="1">
    <location>
        <begin position="37"/>
        <end position="60"/>
    </location>
</feature>
<sequence length="366" mass="40025">MTDKPTRTTRGSSKQPSSFQPPPSTQSSLDPIAATGLPSSQSTVQIPATPDTSQDFSTYGSYDPARDQLRHTQPPLTAPRYPPRHPTSRRTSQTPAVYSTIHARPPAQPSLLGSNPPSPPPPPSSSSSTPPPSTSPAASTPLPPSSPPSLGPISLRRSLPPPSQPFNVPNAVQRVLRGHISGLSATVVTSIFNGTFKALDLCKLRPDLLRQAYGLDHDNEQRYLTFQDGVLTTAAFSSSTTVKEKLSPYASYAAFTRYWTIYTYVMTSLFGTLSPNLVYGLNLHLYNITNRQQNHHWSAILNYHFTHHQRLLDDGHTALLNADNWAVMDPHMVNEYLGGDTYRSSSKDLHHGSNGYALRITTPTHP</sequence>
<evidence type="ECO:0000313" key="2">
    <source>
        <dbReference type="EMBL" id="RPA76692.1"/>
    </source>
</evidence>
<dbReference type="STRING" id="1160509.A0A3N4HS94"/>
<feature type="compositionally biased region" description="Pro residues" evidence="1">
    <location>
        <begin position="116"/>
        <end position="134"/>
    </location>
</feature>
<dbReference type="AlphaFoldDB" id="A0A3N4HS94"/>
<feature type="compositionally biased region" description="Pro residues" evidence="1">
    <location>
        <begin position="141"/>
        <end position="150"/>
    </location>
</feature>
<proteinExistence type="predicted"/>
<gene>
    <name evidence="2" type="ORF">BJ508DRAFT_330844</name>
</gene>
<reference evidence="2 3" key="1">
    <citation type="journal article" date="2018" name="Nat. Ecol. Evol.">
        <title>Pezizomycetes genomes reveal the molecular basis of ectomycorrhizal truffle lifestyle.</title>
        <authorList>
            <person name="Murat C."/>
            <person name="Payen T."/>
            <person name="Noel B."/>
            <person name="Kuo A."/>
            <person name="Morin E."/>
            <person name="Chen J."/>
            <person name="Kohler A."/>
            <person name="Krizsan K."/>
            <person name="Balestrini R."/>
            <person name="Da Silva C."/>
            <person name="Montanini B."/>
            <person name="Hainaut M."/>
            <person name="Levati E."/>
            <person name="Barry K.W."/>
            <person name="Belfiori B."/>
            <person name="Cichocki N."/>
            <person name="Clum A."/>
            <person name="Dockter R.B."/>
            <person name="Fauchery L."/>
            <person name="Guy J."/>
            <person name="Iotti M."/>
            <person name="Le Tacon F."/>
            <person name="Lindquist E.A."/>
            <person name="Lipzen A."/>
            <person name="Malagnac F."/>
            <person name="Mello A."/>
            <person name="Molinier V."/>
            <person name="Miyauchi S."/>
            <person name="Poulain J."/>
            <person name="Riccioni C."/>
            <person name="Rubini A."/>
            <person name="Sitrit Y."/>
            <person name="Splivallo R."/>
            <person name="Traeger S."/>
            <person name="Wang M."/>
            <person name="Zifcakova L."/>
            <person name="Wipf D."/>
            <person name="Zambonelli A."/>
            <person name="Paolocci F."/>
            <person name="Nowrousian M."/>
            <person name="Ottonello S."/>
            <person name="Baldrian P."/>
            <person name="Spatafora J.W."/>
            <person name="Henrissat B."/>
            <person name="Nagy L.G."/>
            <person name="Aury J.M."/>
            <person name="Wincker P."/>
            <person name="Grigoriev I.V."/>
            <person name="Bonfante P."/>
            <person name="Martin F.M."/>
        </authorList>
    </citation>
    <scope>NUCLEOTIDE SEQUENCE [LARGE SCALE GENOMIC DNA]</scope>
    <source>
        <strain evidence="2 3">RN42</strain>
    </source>
</reference>
<protein>
    <submittedName>
        <fullName evidence="2">Uncharacterized protein</fullName>
    </submittedName>
</protein>
<name>A0A3N4HS94_ASCIM</name>
<organism evidence="2 3">
    <name type="scientific">Ascobolus immersus RN42</name>
    <dbReference type="NCBI Taxonomy" id="1160509"/>
    <lineage>
        <taxon>Eukaryota</taxon>
        <taxon>Fungi</taxon>
        <taxon>Dikarya</taxon>
        <taxon>Ascomycota</taxon>
        <taxon>Pezizomycotina</taxon>
        <taxon>Pezizomycetes</taxon>
        <taxon>Pezizales</taxon>
        <taxon>Ascobolaceae</taxon>
        <taxon>Ascobolus</taxon>
    </lineage>
</organism>
<feature type="region of interest" description="Disordered" evidence="1">
    <location>
        <begin position="1"/>
        <end position="166"/>
    </location>
</feature>